<gene>
    <name evidence="3" type="ORF">L210DRAFT_3640042</name>
</gene>
<keyword evidence="4" id="KW-1185">Reference proteome</keyword>
<proteinExistence type="predicted"/>
<organism evidence="3 4">
    <name type="scientific">Boletus edulis BED1</name>
    <dbReference type="NCBI Taxonomy" id="1328754"/>
    <lineage>
        <taxon>Eukaryota</taxon>
        <taxon>Fungi</taxon>
        <taxon>Dikarya</taxon>
        <taxon>Basidiomycota</taxon>
        <taxon>Agaricomycotina</taxon>
        <taxon>Agaricomycetes</taxon>
        <taxon>Agaricomycetidae</taxon>
        <taxon>Boletales</taxon>
        <taxon>Boletineae</taxon>
        <taxon>Boletaceae</taxon>
        <taxon>Boletoideae</taxon>
        <taxon>Boletus</taxon>
    </lineage>
</organism>
<accession>A0AAD4GMH8</accession>
<name>A0AAD4GMH8_BOLED</name>
<protein>
    <submittedName>
        <fullName evidence="3">Uncharacterized protein</fullName>
    </submittedName>
</protein>
<feature type="coiled-coil region" evidence="1">
    <location>
        <begin position="88"/>
        <end position="175"/>
    </location>
</feature>
<feature type="compositionally biased region" description="Basic and acidic residues" evidence="2">
    <location>
        <begin position="21"/>
        <end position="30"/>
    </location>
</feature>
<evidence type="ECO:0000313" key="3">
    <source>
        <dbReference type="EMBL" id="KAF8451043.1"/>
    </source>
</evidence>
<reference evidence="3" key="2">
    <citation type="journal article" date="2020" name="Nat. Commun.">
        <title>Large-scale genome sequencing of mycorrhizal fungi provides insights into the early evolution of symbiotic traits.</title>
        <authorList>
            <person name="Miyauchi S."/>
            <person name="Kiss E."/>
            <person name="Kuo A."/>
            <person name="Drula E."/>
            <person name="Kohler A."/>
            <person name="Sanchez-Garcia M."/>
            <person name="Morin E."/>
            <person name="Andreopoulos B."/>
            <person name="Barry K.W."/>
            <person name="Bonito G."/>
            <person name="Buee M."/>
            <person name="Carver A."/>
            <person name="Chen C."/>
            <person name="Cichocki N."/>
            <person name="Clum A."/>
            <person name="Culley D."/>
            <person name="Crous P.W."/>
            <person name="Fauchery L."/>
            <person name="Girlanda M."/>
            <person name="Hayes R.D."/>
            <person name="Keri Z."/>
            <person name="LaButti K."/>
            <person name="Lipzen A."/>
            <person name="Lombard V."/>
            <person name="Magnuson J."/>
            <person name="Maillard F."/>
            <person name="Murat C."/>
            <person name="Nolan M."/>
            <person name="Ohm R.A."/>
            <person name="Pangilinan J."/>
            <person name="Pereira M.F."/>
            <person name="Perotto S."/>
            <person name="Peter M."/>
            <person name="Pfister S."/>
            <person name="Riley R."/>
            <person name="Sitrit Y."/>
            <person name="Stielow J.B."/>
            <person name="Szollosi G."/>
            <person name="Zifcakova L."/>
            <person name="Stursova M."/>
            <person name="Spatafora J.W."/>
            <person name="Tedersoo L."/>
            <person name="Vaario L.M."/>
            <person name="Yamada A."/>
            <person name="Yan M."/>
            <person name="Wang P."/>
            <person name="Xu J."/>
            <person name="Bruns T."/>
            <person name="Baldrian P."/>
            <person name="Vilgalys R."/>
            <person name="Dunand C."/>
            <person name="Henrissat B."/>
            <person name="Grigoriev I.V."/>
            <person name="Hibbett D."/>
            <person name="Nagy L.G."/>
            <person name="Martin F.M."/>
        </authorList>
    </citation>
    <scope>NUCLEOTIDE SEQUENCE</scope>
    <source>
        <strain evidence="3">BED1</strain>
    </source>
</reference>
<reference evidence="3" key="1">
    <citation type="submission" date="2019-10" db="EMBL/GenBank/DDBJ databases">
        <authorList>
            <consortium name="DOE Joint Genome Institute"/>
            <person name="Kuo A."/>
            <person name="Miyauchi S."/>
            <person name="Kiss E."/>
            <person name="Drula E."/>
            <person name="Kohler A."/>
            <person name="Sanchez-Garcia M."/>
            <person name="Andreopoulos B."/>
            <person name="Barry K.W."/>
            <person name="Bonito G."/>
            <person name="Buee M."/>
            <person name="Carver A."/>
            <person name="Chen C."/>
            <person name="Cichocki N."/>
            <person name="Clum A."/>
            <person name="Culley D."/>
            <person name="Crous P.W."/>
            <person name="Fauchery L."/>
            <person name="Girlanda M."/>
            <person name="Hayes R."/>
            <person name="Keri Z."/>
            <person name="LaButti K."/>
            <person name="Lipzen A."/>
            <person name="Lombard V."/>
            <person name="Magnuson J."/>
            <person name="Maillard F."/>
            <person name="Morin E."/>
            <person name="Murat C."/>
            <person name="Nolan M."/>
            <person name="Ohm R."/>
            <person name="Pangilinan J."/>
            <person name="Pereira M."/>
            <person name="Perotto S."/>
            <person name="Peter M."/>
            <person name="Riley R."/>
            <person name="Sitrit Y."/>
            <person name="Stielow B."/>
            <person name="Szollosi G."/>
            <person name="Zifcakova L."/>
            <person name="Stursova M."/>
            <person name="Spatafora J.W."/>
            <person name="Tedersoo L."/>
            <person name="Vaario L.-M."/>
            <person name="Yamada A."/>
            <person name="Yan M."/>
            <person name="Wang P."/>
            <person name="Xu J."/>
            <person name="Bruns T."/>
            <person name="Baldrian P."/>
            <person name="Vilgalys R."/>
            <person name="Henrissat B."/>
            <person name="Grigoriev I.V."/>
            <person name="Hibbett D."/>
            <person name="Nagy L.G."/>
            <person name="Martin F.M."/>
        </authorList>
    </citation>
    <scope>NUCLEOTIDE SEQUENCE</scope>
    <source>
        <strain evidence="3">BED1</strain>
    </source>
</reference>
<feature type="region of interest" description="Disordered" evidence="2">
    <location>
        <begin position="1"/>
        <end position="30"/>
    </location>
</feature>
<feature type="coiled-coil region" evidence="1">
    <location>
        <begin position="218"/>
        <end position="246"/>
    </location>
</feature>
<sequence>MDNDEPQLSQTSPESNPEISESDRNSDKSRPLVWSCSMDHLAVSSEFTVFKFEKHVPKEVNHSVALCKTLYEKEDIISRLIMHLCQIKVVHLQEKEVLQKQIQDLQEASHLELEGQRAKITELNQLLKERELAYQEEHAKLQEQMHSVNEAIAKLERLMQAHEQVNRQEREMLQEQMHATNKAAALQHKADINKLQKQFETEMKDQLEKIVAMSRLNLSKALEQRDQELNEKLQMLQENMRIAQGNNLTLNPA</sequence>
<comment type="caution">
    <text evidence="3">The sequence shown here is derived from an EMBL/GenBank/DDBJ whole genome shotgun (WGS) entry which is preliminary data.</text>
</comment>
<keyword evidence="1" id="KW-0175">Coiled coil</keyword>
<dbReference type="Proteomes" id="UP001194468">
    <property type="component" value="Unassembled WGS sequence"/>
</dbReference>
<evidence type="ECO:0000313" key="4">
    <source>
        <dbReference type="Proteomes" id="UP001194468"/>
    </source>
</evidence>
<evidence type="ECO:0000256" key="1">
    <source>
        <dbReference type="SAM" id="Coils"/>
    </source>
</evidence>
<dbReference type="EMBL" id="WHUW01000002">
    <property type="protein sequence ID" value="KAF8451043.1"/>
    <property type="molecule type" value="Genomic_DNA"/>
</dbReference>
<feature type="compositionally biased region" description="Polar residues" evidence="2">
    <location>
        <begin position="1"/>
        <end position="19"/>
    </location>
</feature>
<dbReference type="AlphaFoldDB" id="A0AAD4GMH8"/>
<evidence type="ECO:0000256" key="2">
    <source>
        <dbReference type="SAM" id="MobiDB-lite"/>
    </source>
</evidence>